<accession>A0A9Y2F1F6</accession>
<dbReference type="Proteomes" id="UP001231445">
    <property type="component" value="Chromosome"/>
</dbReference>
<dbReference type="SUPFAM" id="SSF54593">
    <property type="entry name" value="Glyoxalase/Bleomycin resistance protein/Dihydroxybiphenyl dioxygenase"/>
    <property type="match status" value="1"/>
</dbReference>
<evidence type="ECO:0000313" key="3">
    <source>
        <dbReference type="Proteomes" id="UP001231445"/>
    </source>
</evidence>
<feature type="domain" description="VOC" evidence="1">
    <location>
        <begin position="5"/>
        <end position="122"/>
    </location>
</feature>
<dbReference type="KEGG" id="arue:QQX03_06620"/>
<dbReference type="RefSeq" id="WP_285974975.1">
    <property type="nucleotide sequence ID" value="NZ_CP127221.1"/>
</dbReference>
<sequence>MPKGKLEHVNISVTDPERSAALLQDLLGWKERWRGDSQKYGWTIHVGDDHDYLALYTGDHVTGEYSKGAPLNHVAFTVDDLDGAEAIVAEAGLKPFGHDDYDPGKRFYFFDWDGIEFEVVSYAGGAQ</sequence>
<dbReference type="InterPro" id="IPR037523">
    <property type="entry name" value="VOC_core"/>
</dbReference>
<proteinExistence type="predicted"/>
<dbReference type="InterPro" id="IPR004360">
    <property type="entry name" value="Glyas_Fos-R_dOase_dom"/>
</dbReference>
<protein>
    <submittedName>
        <fullName evidence="2">VOC family protein</fullName>
    </submittedName>
</protein>
<dbReference type="Pfam" id="PF00903">
    <property type="entry name" value="Glyoxalase"/>
    <property type="match status" value="1"/>
</dbReference>
<dbReference type="CDD" id="cd06587">
    <property type="entry name" value="VOC"/>
    <property type="match status" value="1"/>
</dbReference>
<dbReference type="AlphaFoldDB" id="A0A9Y2F1F6"/>
<gene>
    <name evidence="2" type="ORF">QQX03_06620</name>
</gene>
<evidence type="ECO:0000259" key="1">
    <source>
        <dbReference type="PROSITE" id="PS51819"/>
    </source>
</evidence>
<name>A0A9Y2F1F6_9SPHN</name>
<evidence type="ECO:0000313" key="2">
    <source>
        <dbReference type="EMBL" id="WIW94659.1"/>
    </source>
</evidence>
<organism evidence="2 3">
    <name type="scientific">Altererythrobacter rubellus</name>
    <dbReference type="NCBI Taxonomy" id="2173831"/>
    <lineage>
        <taxon>Bacteria</taxon>
        <taxon>Pseudomonadati</taxon>
        <taxon>Pseudomonadota</taxon>
        <taxon>Alphaproteobacteria</taxon>
        <taxon>Sphingomonadales</taxon>
        <taxon>Erythrobacteraceae</taxon>
        <taxon>Altererythrobacter</taxon>
    </lineage>
</organism>
<dbReference type="Gene3D" id="3.10.180.10">
    <property type="entry name" value="2,3-Dihydroxybiphenyl 1,2-Dioxygenase, domain 1"/>
    <property type="match status" value="1"/>
</dbReference>
<dbReference type="PROSITE" id="PS51819">
    <property type="entry name" value="VOC"/>
    <property type="match status" value="1"/>
</dbReference>
<dbReference type="InterPro" id="IPR029068">
    <property type="entry name" value="Glyas_Bleomycin-R_OHBP_Dase"/>
</dbReference>
<dbReference type="EMBL" id="CP127221">
    <property type="protein sequence ID" value="WIW94659.1"/>
    <property type="molecule type" value="Genomic_DNA"/>
</dbReference>
<keyword evidence="3" id="KW-1185">Reference proteome</keyword>
<reference evidence="2 3" key="1">
    <citation type="submission" date="2023-06" db="EMBL/GenBank/DDBJ databases">
        <title>Altererythrobacter rubellus NBRC 112769 genome.</title>
        <authorList>
            <person name="Zhang K."/>
        </authorList>
    </citation>
    <scope>NUCLEOTIDE SEQUENCE [LARGE SCALE GENOMIC DNA]</scope>
    <source>
        <strain evidence="2 3">NBRC 112769</strain>
    </source>
</reference>